<evidence type="ECO:0000313" key="3">
    <source>
        <dbReference type="Proteomes" id="UP000000844"/>
    </source>
</evidence>
<dbReference type="RefSeq" id="WP_013016668.1">
    <property type="nucleotide sequence ID" value="NC_013947.1"/>
</dbReference>
<proteinExistence type="predicted"/>
<sequence>MGDNQVTGGDIHKLWMTAHMDISAVEDAYIKLTEQLDGDVAEGDEGKYGKAFDSWNIYREIVQLALFRTAVSARATRLALDLAVSEFTFVDGDAANGITDAGKEFLEAVGDENQTPPEYVVEPEGDPVAPLGNDE</sequence>
<dbReference type="EMBL" id="CP001778">
    <property type="protein sequence ID" value="ADD41097.1"/>
    <property type="molecule type" value="Genomic_DNA"/>
</dbReference>
<accession>D3PV44</accession>
<gene>
    <name evidence="2" type="ordered locus">Snas_1390</name>
</gene>
<dbReference type="KEGG" id="sna:Snas_1390"/>
<dbReference type="HOGENOM" id="CLU_148707_0_0_11"/>
<protein>
    <submittedName>
        <fullName evidence="2">Uncharacterized protein</fullName>
    </submittedName>
</protein>
<evidence type="ECO:0000313" key="2">
    <source>
        <dbReference type="EMBL" id="ADD41097.1"/>
    </source>
</evidence>
<dbReference type="OrthoDB" id="3291728at2"/>
<dbReference type="STRING" id="446470.Snas_1390"/>
<feature type="region of interest" description="Disordered" evidence="1">
    <location>
        <begin position="112"/>
        <end position="135"/>
    </location>
</feature>
<keyword evidence="3" id="KW-1185">Reference proteome</keyword>
<organism evidence="2 3">
    <name type="scientific">Stackebrandtia nassauensis (strain DSM 44728 / CIP 108903 / NRRL B-16338 / NBRC 102104 / LLR-40K-21)</name>
    <dbReference type="NCBI Taxonomy" id="446470"/>
    <lineage>
        <taxon>Bacteria</taxon>
        <taxon>Bacillati</taxon>
        <taxon>Actinomycetota</taxon>
        <taxon>Actinomycetes</taxon>
        <taxon>Glycomycetales</taxon>
        <taxon>Glycomycetaceae</taxon>
        <taxon>Stackebrandtia</taxon>
    </lineage>
</organism>
<evidence type="ECO:0000256" key="1">
    <source>
        <dbReference type="SAM" id="MobiDB-lite"/>
    </source>
</evidence>
<name>D3PV44_STANL</name>
<dbReference type="Proteomes" id="UP000000844">
    <property type="component" value="Chromosome"/>
</dbReference>
<dbReference type="AlphaFoldDB" id="D3PV44"/>
<reference evidence="2 3" key="1">
    <citation type="journal article" date="2009" name="Stand. Genomic Sci.">
        <title>Complete genome sequence of Stackebrandtia nassauensis type strain (LLR-40K-21).</title>
        <authorList>
            <person name="Munk C."/>
            <person name="Lapidus A."/>
            <person name="Copeland A."/>
            <person name="Jando M."/>
            <person name="Mayilraj S."/>
            <person name="Glavina Del Rio T."/>
            <person name="Nolan M."/>
            <person name="Chen F."/>
            <person name="Lucas S."/>
            <person name="Tice H."/>
            <person name="Cheng J.F."/>
            <person name="Han C."/>
            <person name="Detter J.C."/>
            <person name="Bruce D."/>
            <person name="Goodwin L."/>
            <person name="Chain P."/>
            <person name="Pitluck S."/>
            <person name="Goker M."/>
            <person name="Ovchinikova G."/>
            <person name="Pati A."/>
            <person name="Ivanova N."/>
            <person name="Mavromatis K."/>
            <person name="Chen A."/>
            <person name="Palaniappan K."/>
            <person name="Land M."/>
            <person name="Hauser L."/>
            <person name="Chang Y.J."/>
            <person name="Jeffries C.D."/>
            <person name="Bristow J."/>
            <person name="Eisen J.A."/>
            <person name="Markowitz V."/>
            <person name="Hugenholtz P."/>
            <person name="Kyrpides N.C."/>
            <person name="Klenk H.P."/>
        </authorList>
    </citation>
    <scope>NUCLEOTIDE SEQUENCE [LARGE SCALE GENOMIC DNA]</scope>
    <source>
        <strain evidence="3">DSM 44728 / CIP 108903 / NRRL B-16338 / NBRC 102104 / LLR-40K-21</strain>
    </source>
</reference>